<name>N1U2M3_9LEPT</name>
<evidence type="ECO:0000313" key="2">
    <source>
        <dbReference type="Proteomes" id="UP000012249"/>
    </source>
</evidence>
<evidence type="ECO:0000313" key="1">
    <source>
        <dbReference type="EMBL" id="EMY12164.1"/>
    </source>
</evidence>
<dbReference type="AlphaFoldDB" id="N1U2M3"/>
<reference evidence="1 2" key="1">
    <citation type="submission" date="2013-02" db="EMBL/GenBank/DDBJ databases">
        <authorList>
            <person name="Harkins D.M."/>
            <person name="Durkin A.S."/>
            <person name="Brinkac L.M."/>
            <person name="Haft D.H."/>
            <person name="Selengut J.D."/>
            <person name="Sanka R."/>
            <person name="DePew J."/>
            <person name="Purushe J."/>
            <person name="Haake D.A."/>
            <person name="Matsunaga J."/>
            <person name="Vinetz J.M."/>
            <person name="Sutton G.G."/>
            <person name="Nierman W.C."/>
            <person name="Fouts D.E."/>
        </authorList>
    </citation>
    <scope>NUCLEOTIDE SEQUENCE [LARGE SCALE GENOMIC DNA]</scope>
    <source>
        <strain evidence="1 2">Ecochallenge</strain>
    </source>
</reference>
<proteinExistence type="predicted"/>
<accession>N1U2M3</accession>
<comment type="caution">
    <text evidence="1">The sequence shown here is derived from an EMBL/GenBank/DDBJ whole genome shotgun (WGS) entry which is preliminary data.</text>
</comment>
<dbReference type="EMBL" id="AHMI02000315">
    <property type="protein sequence ID" value="EMY12164.1"/>
    <property type="molecule type" value="Genomic_DNA"/>
</dbReference>
<sequence>MISGFHKAFHRDEVGQANGSGARLSRPKRIEDFLSKAFQWTSFRFGKIHQTLLANLYSFFSLSVFYISDRWGSLSAYCKDR</sequence>
<organism evidence="1 2">
    <name type="scientific">Leptospira weilii str. Ecochallenge</name>
    <dbReference type="NCBI Taxonomy" id="1049986"/>
    <lineage>
        <taxon>Bacteria</taxon>
        <taxon>Pseudomonadati</taxon>
        <taxon>Spirochaetota</taxon>
        <taxon>Spirochaetia</taxon>
        <taxon>Leptospirales</taxon>
        <taxon>Leptospiraceae</taxon>
        <taxon>Leptospira</taxon>
    </lineage>
</organism>
<gene>
    <name evidence="1" type="ORF">LEP1GSC043_2053</name>
</gene>
<protein>
    <submittedName>
        <fullName evidence="1">Uncharacterized protein</fullName>
    </submittedName>
</protein>
<dbReference type="Proteomes" id="UP000012249">
    <property type="component" value="Unassembled WGS sequence"/>
</dbReference>